<accession>F8QJT1</accession>
<proteinExistence type="predicted"/>
<dbReference type="HOGENOM" id="CLU_2102813_0_0_1"/>
<organism evidence="2">
    <name type="scientific">Serpula lacrymans var. lacrymans (strain S7.3)</name>
    <name type="common">Dry rot fungus</name>
    <dbReference type="NCBI Taxonomy" id="936435"/>
    <lineage>
        <taxon>Eukaryota</taxon>
        <taxon>Fungi</taxon>
        <taxon>Dikarya</taxon>
        <taxon>Basidiomycota</taxon>
        <taxon>Agaricomycotina</taxon>
        <taxon>Agaricomycetes</taxon>
        <taxon>Agaricomycetidae</taxon>
        <taxon>Boletales</taxon>
        <taxon>Coniophorineae</taxon>
        <taxon>Serpulaceae</taxon>
        <taxon>Serpula</taxon>
    </lineage>
</organism>
<protein>
    <submittedName>
        <fullName evidence="1">Uncharacterized protein</fullName>
    </submittedName>
</protein>
<evidence type="ECO:0000313" key="2">
    <source>
        <dbReference type="Proteomes" id="UP000008063"/>
    </source>
</evidence>
<evidence type="ECO:0000313" key="1">
    <source>
        <dbReference type="EMBL" id="EGN91438.1"/>
    </source>
</evidence>
<dbReference type="InParanoid" id="F8QJT1"/>
<dbReference type="AlphaFoldDB" id="F8QJT1"/>
<gene>
    <name evidence="1" type="ORF">SERLA73DRAFT_157561</name>
</gene>
<dbReference type="Proteomes" id="UP000008063">
    <property type="component" value="Unassembled WGS sequence"/>
</dbReference>
<name>F8QJT1_SERL3</name>
<keyword evidence="2" id="KW-1185">Reference proteome</keyword>
<reference evidence="2" key="1">
    <citation type="journal article" date="2011" name="Science">
        <title>The plant cell wall-decomposing machinery underlies the functional diversity of forest fungi.</title>
        <authorList>
            <person name="Eastwood D.C."/>
            <person name="Floudas D."/>
            <person name="Binder M."/>
            <person name="Majcherczyk A."/>
            <person name="Schneider P."/>
            <person name="Aerts A."/>
            <person name="Asiegbu F.O."/>
            <person name="Baker S.E."/>
            <person name="Barry K."/>
            <person name="Bendiksby M."/>
            <person name="Blumentritt M."/>
            <person name="Coutinho P.M."/>
            <person name="Cullen D."/>
            <person name="de Vries R.P."/>
            <person name="Gathman A."/>
            <person name="Goodell B."/>
            <person name="Henrissat B."/>
            <person name="Ihrmark K."/>
            <person name="Kauserud H."/>
            <person name="Kohler A."/>
            <person name="LaButti K."/>
            <person name="Lapidus A."/>
            <person name="Lavin J.L."/>
            <person name="Lee Y.-H."/>
            <person name="Lindquist E."/>
            <person name="Lilly W."/>
            <person name="Lucas S."/>
            <person name="Morin E."/>
            <person name="Murat C."/>
            <person name="Oguiza J.A."/>
            <person name="Park J."/>
            <person name="Pisabarro A.G."/>
            <person name="Riley R."/>
            <person name="Rosling A."/>
            <person name="Salamov A."/>
            <person name="Schmidt O."/>
            <person name="Schmutz J."/>
            <person name="Skrede I."/>
            <person name="Stenlid J."/>
            <person name="Wiebenga A."/>
            <person name="Xie X."/>
            <person name="Kuees U."/>
            <person name="Hibbett D.S."/>
            <person name="Hoffmeister D."/>
            <person name="Hoegberg N."/>
            <person name="Martin F."/>
            <person name="Grigoriev I.V."/>
            <person name="Watkinson S.C."/>
        </authorList>
    </citation>
    <scope>NUCLEOTIDE SEQUENCE [LARGE SCALE GENOMIC DNA]</scope>
    <source>
        <strain evidence="2">strain S7.3</strain>
    </source>
</reference>
<dbReference type="EMBL" id="GL945717">
    <property type="protein sequence ID" value="EGN91438.1"/>
    <property type="molecule type" value="Genomic_DNA"/>
</dbReference>
<sequence length="116" mass="13661">NPKLSTTYQRIDFSKKTVNKLYNPKLSTTYQRIDFTKKTVNKLYNPMLSTTYQRIDFFEKTVNKLLNLKDWFVALCNPSARKVGHTKHQSATMMMGYKKTYNNLKQNTGNAKWQIP</sequence>
<feature type="non-terminal residue" evidence="1">
    <location>
        <position position="1"/>
    </location>
</feature>